<dbReference type="CDD" id="cd00090">
    <property type="entry name" value="HTH_ARSR"/>
    <property type="match status" value="1"/>
</dbReference>
<keyword evidence="3" id="KW-1185">Reference proteome</keyword>
<dbReference type="SUPFAM" id="SSF46785">
    <property type="entry name" value="Winged helix' DNA-binding domain"/>
    <property type="match status" value="1"/>
</dbReference>
<dbReference type="RefSeq" id="WP_011324336.1">
    <property type="nucleotide sequence ID" value="NC_007426.1"/>
</dbReference>
<dbReference type="EnsemblBacteria" id="CAI50727">
    <property type="protein sequence ID" value="CAI50727"/>
    <property type="gene ID" value="NP_5272A"/>
</dbReference>
<dbReference type="InterPro" id="IPR011991">
    <property type="entry name" value="ArsR-like_HTH"/>
</dbReference>
<dbReference type="STRING" id="348780.NP_5272A"/>
<dbReference type="Gene3D" id="1.10.10.10">
    <property type="entry name" value="Winged helix-like DNA-binding domain superfamily/Winged helix DNA-binding domain"/>
    <property type="match status" value="1"/>
</dbReference>
<dbReference type="KEGG" id="nph:NP_5272A"/>
<dbReference type="InterPro" id="IPR036390">
    <property type="entry name" value="WH_DNA-bd_sf"/>
</dbReference>
<protein>
    <submittedName>
        <fullName evidence="2">TrmB family transcription regulator</fullName>
    </submittedName>
</protein>
<dbReference type="GeneID" id="3702314"/>
<dbReference type="Proteomes" id="UP000002698">
    <property type="component" value="Chromosome"/>
</dbReference>
<organism evidence="2 3">
    <name type="scientific">Natronomonas pharaonis (strain ATCC 35678 / DSM 2160 / CIP 103997 / JCM 8858 / NBRC 14720 / NCIMB 2260 / Gabara)</name>
    <name type="common">Halobacterium pharaonis</name>
    <dbReference type="NCBI Taxonomy" id="348780"/>
    <lineage>
        <taxon>Archaea</taxon>
        <taxon>Methanobacteriati</taxon>
        <taxon>Methanobacteriota</taxon>
        <taxon>Stenosarchaea group</taxon>
        <taxon>Halobacteria</taxon>
        <taxon>Halobacteriales</taxon>
        <taxon>Natronomonadaceae</taxon>
        <taxon>Natronomonas</taxon>
    </lineage>
</organism>
<dbReference type="InterPro" id="IPR002831">
    <property type="entry name" value="Tscrpt_reg_TrmB_N"/>
</dbReference>
<dbReference type="PANTHER" id="PTHR34293:SF1">
    <property type="entry name" value="HTH-TYPE TRANSCRIPTIONAL REGULATOR TRMBL2"/>
    <property type="match status" value="1"/>
</dbReference>
<accession>A0A1U7EZI9</accession>
<dbReference type="eggNOG" id="arCOG02242">
    <property type="taxonomic scope" value="Archaea"/>
</dbReference>
<gene>
    <name evidence="2" type="ordered locus">NP_5272A</name>
</gene>
<dbReference type="OrthoDB" id="51378at2157"/>
<dbReference type="EMBL" id="CR936257">
    <property type="protein sequence ID" value="CAI50727.1"/>
    <property type="molecule type" value="Genomic_DNA"/>
</dbReference>
<dbReference type="PANTHER" id="PTHR34293">
    <property type="entry name" value="HTH-TYPE TRANSCRIPTIONAL REGULATOR TRMBL2"/>
    <property type="match status" value="1"/>
</dbReference>
<dbReference type="Pfam" id="PF01978">
    <property type="entry name" value="TrmB"/>
    <property type="match status" value="1"/>
</dbReference>
<dbReference type="InterPro" id="IPR051797">
    <property type="entry name" value="TrmB-like"/>
</dbReference>
<evidence type="ECO:0000313" key="2">
    <source>
        <dbReference type="EMBL" id="CAI50727.1"/>
    </source>
</evidence>
<evidence type="ECO:0000313" key="3">
    <source>
        <dbReference type="Proteomes" id="UP000002698"/>
    </source>
</evidence>
<name>A0A1U7EZI9_NATPD</name>
<reference evidence="2 3" key="1">
    <citation type="journal article" date="2005" name="Genome Res.">
        <title>Living with two extremes: conclusions from the genome sequence of Natronomonas pharaonis.</title>
        <authorList>
            <person name="Falb M."/>
            <person name="Pfeiffer F."/>
            <person name="Palm P."/>
            <person name="Rodewald K."/>
            <person name="Hickmann V."/>
            <person name="Tittor J."/>
            <person name="Oesterhelt D."/>
        </authorList>
    </citation>
    <scope>NUCLEOTIDE SEQUENCE [LARGE SCALE GENOMIC DNA]</scope>
    <source>
        <strain evidence="3">ATCC 35678 / DSM 2160 / CIP 103997 / JCM 8858 / NBRC 14720 / NCIMB 2260 / Gabara</strain>
    </source>
</reference>
<dbReference type="InterPro" id="IPR036388">
    <property type="entry name" value="WH-like_DNA-bd_sf"/>
</dbReference>
<proteinExistence type="predicted"/>
<sequence length="132" mass="15160">MDPEPDPARFRDLMLDGEPGFEEVLRCVFGIQNHEARLYLELLEAPDSTVTELAETVDRDRSNVNRGLATLLEKGLADRRRRLLDSGGHVYQYRATDPETARELMHETLDEWAAYVHERIDEFPCATDGQSR</sequence>
<feature type="domain" description="Transcription regulator TrmB N-terminal" evidence="1">
    <location>
        <begin position="25"/>
        <end position="99"/>
    </location>
</feature>
<evidence type="ECO:0000259" key="1">
    <source>
        <dbReference type="Pfam" id="PF01978"/>
    </source>
</evidence>
<dbReference type="HOGENOM" id="CLU_140786_1_0_2"/>
<dbReference type="AlphaFoldDB" id="A0A1U7EZI9"/>